<dbReference type="Pfam" id="PF12826">
    <property type="entry name" value="HHH_2"/>
    <property type="match status" value="1"/>
</dbReference>
<evidence type="ECO:0000256" key="1">
    <source>
        <dbReference type="ARBA" id="ARBA00004067"/>
    </source>
</evidence>
<dbReference type="FunFam" id="1.10.150.20:FF:000007">
    <property type="entry name" value="DNA ligase"/>
    <property type="match status" value="1"/>
</dbReference>
<evidence type="ECO:0000259" key="15">
    <source>
        <dbReference type="PROSITE" id="PS50172"/>
    </source>
</evidence>
<dbReference type="SUPFAM" id="SSF50249">
    <property type="entry name" value="Nucleic acid-binding proteins"/>
    <property type="match status" value="1"/>
</dbReference>
<sequence length="668" mass="75376">MDVLQKIQTLRDELNLHNYNYYVLDTPTISDYEFDIKLKELQELEAKHPEFFDENSPTLRVGGSITKNFETVQHEYRMYSLDNSYSKEDLLDWEARAQKILGNVPLEYTCELKYDGASISILYENGRLKRAVTRGDGFQGDDVTNNVKTIKAVPVKLKGDFPEKFEIRGEIILPFAGFEKMNQELIEIGETPYSNPRNTASGSLKLQDSAEVAKRPLDCLLYSLIGNNLPIQSQFEGLEKARNWGFKVPTQSKLAKNIDEVFEFINYWDKHRHELPYETDGVVVKINNIHQQEELGYTAKSPRWAMAYKFKAEQVSTQLNSISYQVGRTGSITPVANLEPVQLAGTIVKRASLHNADQIEKLDIRIGDEVFVEKGGEIIPKIIAVDLSKRPENSQKTIYITHCPECATELERKEGEANHYCPNFYGCPPQIIGRIQHYITRKAMDIEGLGGETVALLYTNKLVTSYADLYELKKDQVVVLERMADKSADNLISGIQKSKEISFDRVLYALGIRYVGETVAKKLAKHYKSIDALANASLEELVTVDEIGIKIAQSVLEFFENQENRSNIERLKAHGVQMELLQIDATLVSSILEGKTIVVSGVFEKFSRDELKKAIEDNGGKVGSSISAKTSFVIAGDNMGPAKLEKANQLKIPIISETDFEEMINNNK</sequence>
<dbReference type="Pfam" id="PF03120">
    <property type="entry name" value="OB_DNA_ligase"/>
    <property type="match status" value="1"/>
</dbReference>
<reference evidence="17" key="1">
    <citation type="submission" date="2019-01" db="EMBL/GenBank/DDBJ databases">
        <title>Cytophagaceae bacterium strain CAR-16.</title>
        <authorList>
            <person name="Chen W.-M."/>
        </authorList>
    </citation>
    <scope>NUCLEOTIDE SEQUENCE [LARGE SCALE GENOMIC DNA]</scope>
    <source>
        <strain evidence="17">LLJ-11</strain>
    </source>
</reference>
<dbReference type="EMBL" id="SBKO01000002">
    <property type="protein sequence ID" value="RXR19258.1"/>
    <property type="molecule type" value="Genomic_DNA"/>
</dbReference>
<dbReference type="Gene3D" id="1.10.150.20">
    <property type="entry name" value="5' to 3' exonuclease, C-terminal subdomain"/>
    <property type="match status" value="2"/>
</dbReference>
<keyword evidence="11 14" id="KW-0234">DNA repair</keyword>
<dbReference type="FunFam" id="1.10.150.20:FF:000006">
    <property type="entry name" value="DNA ligase"/>
    <property type="match status" value="1"/>
</dbReference>
<evidence type="ECO:0000256" key="13">
    <source>
        <dbReference type="ARBA" id="ARBA00060881"/>
    </source>
</evidence>
<dbReference type="FunFam" id="1.10.287.610:FF:000002">
    <property type="entry name" value="DNA ligase"/>
    <property type="match status" value="1"/>
</dbReference>
<evidence type="ECO:0000256" key="4">
    <source>
        <dbReference type="ARBA" id="ARBA00022598"/>
    </source>
</evidence>
<dbReference type="PANTHER" id="PTHR23389">
    <property type="entry name" value="CHROMOSOME TRANSMISSION FIDELITY FACTOR 18"/>
    <property type="match status" value="1"/>
</dbReference>
<comment type="cofactor">
    <cofactor evidence="14">
        <name>Mg(2+)</name>
        <dbReference type="ChEBI" id="CHEBI:18420"/>
    </cofactor>
    <cofactor evidence="14">
        <name>Mn(2+)</name>
        <dbReference type="ChEBI" id="CHEBI:29035"/>
    </cofactor>
</comment>
<keyword evidence="14" id="KW-0464">Manganese</keyword>
<comment type="similarity">
    <text evidence="13 14">Belongs to the NAD-dependent DNA ligase family. LigA subfamily.</text>
</comment>
<comment type="function">
    <text evidence="1 14">DNA ligase that catalyzes the formation of phosphodiester linkages between 5'-phosphoryl and 3'-hydroxyl groups in double-stranded DNA using NAD as a coenzyme and as the energy source for the reaction. It is essential for DNA replication and repair of damaged DNA.</text>
</comment>
<dbReference type="GO" id="GO:0005829">
    <property type="term" value="C:cytosol"/>
    <property type="evidence" value="ECO:0007669"/>
    <property type="project" value="TreeGrafter"/>
</dbReference>
<dbReference type="InterPro" id="IPR003583">
    <property type="entry name" value="Hlx-hairpin-Hlx_DNA-bd_motif"/>
</dbReference>
<evidence type="ECO:0000313" key="17">
    <source>
        <dbReference type="Proteomes" id="UP000290283"/>
    </source>
</evidence>
<dbReference type="SUPFAM" id="SSF52113">
    <property type="entry name" value="BRCT domain"/>
    <property type="match status" value="1"/>
</dbReference>
<evidence type="ECO:0000256" key="9">
    <source>
        <dbReference type="ARBA" id="ARBA00022842"/>
    </source>
</evidence>
<dbReference type="Gene3D" id="2.40.50.140">
    <property type="entry name" value="Nucleic acid-binding proteins"/>
    <property type="match status" value="1"/>
</dbReference>
<dbReference type="SUPFAM" id="SSF47781">
    <property type="entry name" value="RuvA domain 2-like"/>
    <property type="match status" value="1"/>
</dbReference>
<dbReference type="RefSeq" id="WP_129435716.1">
    <property type="nucleotide sequence ID" value="NZ_SBKO01000002.1"/>
</dbReference>
<gene>
    <name evidence="14 16" type="primary">ligA</name>
    <name evidence="16" type="ORF">EQG63_07380</name>
</gene>
<dbReference type="InterPro" id="IPR041663">
    <property type="entry name" value="DisA/LigA_HHH"/>
</dbReference>
<dbReference type="Proteomes" id="UP000290283">
    <property type="component" value="Unassembled WGS sequence"/>
</dbReference>
<evidence type="ECO:0000256" key="5">
    <source>
        <dbReference type="ARBA" id="ARBA00022705"/>
    </source>
</evidence>
<dbReference type="NCBIfam" id="TIGR00575">
    <property type="entry name" value="dnlj"/>
    <property type="match status" value="1"/>
</dbReference>
<feature type="binding site" evidence="14">
    <location>
        <position position="421"/>
    </location>
    <ligand>
        <name>Zn(2+)</name>
        <dbReference type="ChEBI" id="CHEBI:29105"/>
    </ligand>
</feature>
<dbReference type="NCBIfam" id="NF005932">
    <property type="entry name" value="PRK07956.1"/>
    <property type="match status" value="1"/>
</dbReference>
<organism evidence="16 17">
    <name type="scientific">Flavobacterium amnicola</name>
    <dbReference type="NCBI Taxonomy" id="2506422"/>
    <lineage>
        <taxon>Bacteria</taxon>
        <taxon>Pseudomonadati</taxon>
        <taxon>Bacteroidota</taxon>
        <taxon>Flavobacteriia</taxon>
        <taxon>Flavobacteriales</taxon>
        <taxon>Flavobacteriaceae</taxon>
        <taxon>Flavobacterium</taxon>
    </lineage>
</organism>
<keyword evidence="10 14" id="KW-0520">NAD</keyword>
<comment type="catalytic activity">
    <reaction evidence="12 14">
        <text>NAD(+) + (deoxyribonucleotide)n-3'-hydroxyl + 5'-phospho-(deoxyribonucleotide)m = (deoxyribonucleotide)n+m + AMP + beta-nicotinamide D-nucleotide.</text>
        <dbReference type="EC" id="6.5.1.2"/>
    </reaction>
</comment>
<dbReference type="SMART" id="SM00278">
    <property type="entry name" value="HhH1"/>
    <property type="match status" value="4"/>
</dbReference>
<keyword evidence="9 14" id="KW-0460">Magnesium</keyword>
<dbReference type="InterPro" id="IPR013839">
    <property type="entry name" value="DNAligase_adenylation"/>
</dbReference>
<dbReference type="FunFam" id="3.30.470.30:FF:000001">
    <property type="entry name" value="DNA ligase"/>
    <property type="match status" value="1"/>
</dbReference>
<dbReference type="GO" id="GO:0003677">
    <property type="term" value="F:DNA binding"/>
    <property type="evidence" value="ECO:0007669"/>
    <property type="project" value="InterPro"/>
</dbReference>
<evidence type="ECO:0000313" key="16">
    <source>
        <dbReference type="EMBL" id="RXR19258.1"/>
    </source>
</evidence>
<evidence type="ECO:0000256" key="7">
    <source>
        <dbReference type="ARBA" id="ARBA00022763"/>
    </source>
</evidence>
<dbReference type="AlphaFoldDB" id="A0A4V1N1Z8"/>
<dbReference type="SMART" id="SM00292">
    <property type="entry name" value="BRCT"/>
    <property type="match status" value="1"/>
</dbReference>
<dbReference type="InterPro" id="IPR004150">
    <property type="entry name" value="NAD_DNA_ligase_OB"/>
</dbReference>
<feature type="binding site" evidence="14">
    <location>
        <position position="134"/>
    </location>
    <ligand>
        <name>NAD(+)</name>
        <dbReference type="ChEBI" id="CHEBI:57540"/>
    </ligand>
</feature>
<dbReference type="GO" id="GO:0003911">
    <property type="term" value="F:DNA ligase (NAD+) activity"/>
    <property type="evidence" value="ECO:0007669"/>
    <property type="project" value="UniProtKB-UniRule"/>
</dbReference>
<keyword evidence="4 14" id="KW-0436">Ligase</keyword>
<feature type="binding site" evidence="14">
    <location>
        <position position="285"/>
    </location>
    <ligand>
        <name>NAD(+)</name>
        <dbReference type="ChEBI" id="CHEBI:57540"/>
    </ligand>
</feature>
<evidence type="ECO:0000256" key="10">
    <source>
        <dbReference type="ARBA" id="ARBA00023027"/>
    </source>
</evidence>
<evidence type="ECO:0000256" key="6">
    <source>
        <dbReference type="ARBA" id="ARBA00022723"/>
    </source>
</evidence>
<dbReference type="InterPro" id="IPR010994">
    <property type="entry name" value="RuvA_2-like"/>
</dbReference>
<evidence type="ECO:0000256" key="12">
    <source>
        <dbReference type="ARBA" id="ARBA00034005"/>
    </source>
</evidence>
<protein>
    <recommendedName>
        <fullName evidence="3 14">DNA ligase</fullName>
        <ecNumber evidence="2 14">6.5.1.2</ecNumber>
    </recommendedName>
    <alternativeName>
        <fullName evidence="14">Polydeoxyribonucleotide synthase [NAD(+)]</fullName>
    </alternativeName>
</protein>
<feature type="domain" description="BRCT" evidence="15">
    <location>
        <begin position="587"/>
        <end position="668"/>
    </location>
</feature>
<dbReference type="Pfam" id="PF03119">
    <property type="entry name" value="DNA_ligase_ZBD"/>
    <property type="match status" value="1"/>
</dbReference>
<dbReference type="GO" id="GO:0046872">
    <property type="term" value="F:metal ion binding"/>
    <property type="evidence" value="ECO:0007669"/>
    <property type="project" value="UniProtKB-KW"/>
</dbReference>
<dbReference type="InterPro" id="IPR036420">
    <property type="entry name" value="BRCT_dom_sf"/>
</dbReference>
<evidence type="ECO:0000256" key="3">
    <source>
        <dbReference type="ARBA" id="ARBA00013308"/>
    </source>
</evidence>
<name>A0A4V1N1Z8_9FLAO</name>
<keyword evidence="17" id="KW-1185">Reference proteome</keyword>
<dbReference type="EC" id="6.5.1.2" evidence="2 14"/>
<dbReference type="Gene3D" id="6.20.10.30">
    <property type="match status" value="1"/>
</dbReference>
<evidence type="ECO:0000256" key="8">
    <source>
        <dbReference type="ARBA" id="ARBA00022833"/>
    </source>
</evidence>
<accession>A0A4V1N1Z8</accession>
<dbReference type="Gene3D" id="3.40.50.10190">
    <property type="entry name" value="BRCT domain"/>
    <property type="match status" value="1"/>
</dbReference>
<dbReference type="HAMAP" id="MF_01588">
    <property type="entry name" value="DNA_ligase_A"/>
    <property type="match status" value="1"/>
</dbReference>
<comment type="caution">
    <text evidence="16">The sequence shown here is derived from an EMBL/GenBank/DDBJ whole genome shotgun (WGS) entry which is preliminary data.</text>
</comment>
<keyword evidence="7 14" id="KW-0227">DNA damage</keyword>
<dbReference type="Pfam" id="PF01653">
    <property type="entry name" value="DNA_ligase_aden"/>
    <property type="match status" value="1"/>
</dbReference>
<dbReference type="GO" id="GO:0006281">
    <property type="term" value="P:DNA repair"/>
    <property type="evidence" value="ECO:0007669"/>
    <property type="project" value="UniProtKB-KW"/>
</dbReference>
<dbReference type="InterPro" id="IPR004149">
    <property type="entry name" value="Znf_DNAligase_C4"/>
</dbReference>
<dbReference type="OrthoDB" id="9759736at2"/>
<evidence type="ECO:0000256" key="11">
    <source>
        <dbReference type="ARBA" id="ARBA00023204"/>
    </source>
</evidence>
<keyword evidence="6 14" id="KW-0479">Metal-binding</keyword>
<dbReference type="FunFam" id="2.40.50.140:FF:000012">
    <property type="entry name" value="DNA ligase"/>
    <property type="match status" value="1"/>
</dbReference>
<dbReference type="PROSITE" id="PS50172">
    <property type="entry name" value="BRCT"/>
    <property type="match status" value="1"/>
</dbReference>
<dbReference type="Gene3D" id="3.30.470.30">
    <property type="entry name" value="DNA ligase/mRNA capping enzyme"/>
    <property type="match status" value="1"/>
</dbReference>
<feature type="binding site" evidence="14">
    <location>
        <position position="406"/>
    </location>
    <ligand>
        <name>Zn(2+)</name>
        <dbReference type="ChEBI" id="CHEBI:29105"/>
    </ligand>
</feature>
<dbReference type="CDD" id="cd00114">
    <property type="entry name" value="LIGANc"/>
    <property type="match status" value="1"/>
</dbReference>
<feature type="binding site" evidence="14">
    <location>
        <position position="309"/>
    </location>
    <ligand>
        <name>NAD(+)</name>
        <dbReference type="ChEBI" id="CHEBI:57540"/>
    </ligand>
</feature>
<feature type="binding site" evidence="14">
    <location>
        <begin position="31"/>
        <end position="35"/>
    </location>
    <ligand>
        <name>NAD(+)</name>
        <dbReference type="ChEBI" id="CHEBI:57540"/>
    </ligand>
</feature>
<feature type="binding site" evidence="14">
    <location>
        <begin position="80"/>
        <end position="81"/>
    </location>
    <ligand>
        <name>NAD(+)</name>
        <dbReference type="ChEBI" id="CHEBI:57540"/>
    </ligand>
</feature>
<dbReference type="CDD" id="cd17748">
    <property type="entry name" value="BRCT_DNA_ligase_like"/>
    <property type="match status" value="1"/>
</dbReference>
<dbReference type="InterPro" id="IPR001679">
    <property type="entry name" value="DNA_ligase"/>
</dbReference>
<dbReference type="GO" id="GO:0006260">
    <property type="term" value="P:DNA replication"/>
    <property type="evidence" value="ECO:0007669"/>
    <property type="project" value="UniProtKB-KW"/>
</dbReference>
<feature type="binding site" evidence="14">
    <location>
        <position position="111"/>
    </location>
    <ligand>
        <name>NAD(+)</name>
        <dbReference type="ChEBI" id="CHEBI:57540"/>
    </ligand>
</feature>
<keyword evidence="5 14" id="KW-0235">DNA replication</keyword>
<dbReference type="InterPro" id="IPR033136">
    <property type="entry name" value="DNA_ligase_CS"/>
</dbReference>
<dbReference type="Pfam" id="PF00533">
    <property type="entry name" value="BRCT"/>
    <property type="match status" value="1"/>
</dbReference>
<feature type="binding site" evidence="14">
    <location>
        <position position="427"/>
    </location>
    <ligand>
        <name>Zn(2+)</name>
        <dbReference type="ChEBI" id="CHEBI:29105"/>
    </ligand>
</feature>
<feature type="binding site" evidence="14">
    <location>
        <position position="170"/>
    </location>
    <ligand>
        <name>NAD(+)</name>
        <dbReference type="ChEBI" id="CHEBI:57540"/>
    </ligand>
</feature>
<dbReference type="PANTHER" id="PTHR23389:SF9">
    <property type="entry name" value="DNA LIGASE"/>
    <property type="match status" value="1"/>
</dbReference>
<dbReference type="Gene3D" id="1.10.287.610">
    <property type="entry name" value="Helix hairpin bin"/>
    <property type="match status" value="1"/>
</dbReference>
<dbReference type="InterPro" id="IPR012340">
    <property type="entry name" value="NA-bd_OB-fold"/>
</dbReference>
<keyword evidence="8 14" id="KW-0862">Zinc</keyword>
<feature type="active site" description="N6-AMP-lysine intermediate" evidence="14">
    <location>
        <position position="113"/>
    </location>
</feature>
<feature type="binding site" evidence="14">
    <location>
        <position position="403"/>
    </location>
    <ligand>
        <name>Zn(2+)</name>
        <dbReference type="ChEBI" id="CHEBI:29105"/>
    </ligand>
</feature>
<dbReference type="InterPro" id="IPR013840">
    <property type="entry name" value="DNAligase_N"/>
</dbReference>
<evidence type="ECO:0000256" key="14">
    <source>
        <dbReference type="HAMAP-Rule" id="MF_01588"/>
    </source>
</evidence>
<dbReference type="InterPro" id="IPR001357">
    <property type="entry name" value="BRCT_dom"/>
</dbReference>
<dbReference type="PROSITE" id="PS01056">
    <property type="entry name" value="DNA_LIGASE_N2"/>
    <property type="match status" value="1"/>
</dbReference>
<dbReference type="SUPFAM" id="SSF56091">
    <property type="entry name" value="DNA ligase/mRNA capping enzyme, catalytic domain"/>
    <property type="match status" value="1"/>
</dbReference>
<dbReference type="SMART" id="SM00532">
    <property type="entry name" value="LIGANc"/>
    <property type="match status" value="1"/>
</dbReference>
<proteinExistence type="inferred from homology"/>
<evidence type="ECO:0000256" key="2">
    <source>
        <dbReference type="ARBA" id="ARBA00012722"/>
    </source>
</evidence>
<dbReference type="PIRSF" id="PIRSF001604">
    <property type="entry name" value="LigA"/>
    <property type="match status" value="1"/>
</dbReference>